<feature type="transmembrane region" description="Helical" evidence="1">
    <location>
        <begin position="160"/>
        <end position="177"/>
    </location>
</feature>
<keyword evidence="1" id="KW-0472">Membrane</keyword>
<feature type="transmembrane region" description="Helical" evidence="1">
    <location>
        <begin position="135"/>
        <end position="154"/>
    </location>
</feature>
<reference evidence="2 3" key="1">
    <citation type="submission" date="2024-09" db="EMBL/GenBank/DDBJ databases">
        <title>Laminarin stimulates single cell rates of sulfate reduction while oxygen inhibits transcriptomic activity in coastal marine sediment.</title>
        <authorList>
            <person name="Lindsay M."/>
            <person name="Orcutt B."/>
            <person name="Emerson D."/>
            <person name="Stepanauskas R."/>
            <person name="D'Angelo T."/>
        </authorList>
    </citation>
    <scope>NUCLEOTIDE SEQUENCE [LARGE SCALE GENOMIC DNA]</scope>
    <source>
        <strain evidence="2">SAG AM-311-K15</strain>
    </source>
</reference>
<keyword evidence="1" id="KW-1133">Transmembrane helix</keyword>
<protein>
    <recommendedName>
        <fullName evidence="4">ABC transporter permease</fullName>
    </recommendedName>
</protein>
<feature type="transmembrane region" description="Helical" evidence="1">
    <location>
        <begin position="360"/>
        <end position="380"/>
    </location>
</feature>
<sequence length="615" mass="69818">MNRALFELQLLTIRGRFRRSLKLLRQPKYLIGSLLGLFFFILFYQFIVVSEISEKDKAMAQIKAIMPLLNSPATTDILHLLTSLLAAVGFLLLWIFLPGRLTIKLNDTEFESLQPAPLSKRSLIHYSLLKGQPQILFGALSFMVVFSFLSHKLYWILLPLYWILMTLVTLHIQLIMVLKGRLKKYSSPVRWAIQLLFIVSFVLYLYLLSVPVTQISKDVYHSLNSSDGNLSELVVSGQNLILGQCHEGYLTDLLSPFLMVTLPFFKSDQSGGLLTWIIPVALIFLHFRWVVRLKERDGRFAVKQAFQQSQSETEINLYMKSFLHGSAQSRPFNLSAVGKPEFAIFWKTFLLVYRTRLRTLFLYGSGAFFILLIITTALGVPKVMIGLEWVLGLIITINIIFLNVGNDLHYDLKKLEMVRTWPLPGYKFLAAKSLAVALLTTLHAFVGLGLMLTAYYSIKLHVLTTGVFSAYHFTEVGFQEYFSARGFFSPIFHMLAFVPLITSVSLLYCMLQNLSILLFPGWVAFSEQNQGLAMTGLSIFMAIMLIVLLLVGLIPGGVIIGCILFVQHLLNITVPLWEYLVFGLILVTALLGESALLIRFSGRLWDRLDLSQEIR</sequence>
<evidence type="ECO:0000313" key="3">
    <source>
        <dbReference type="Proteomes" id="UP001594351"/>
    </source>
</evidence>
<feature type="transmembrane region" description="Helical" evidence="1">
    <location>
        <begin position="77"/>
        <end position="97"/>
    </location>
</feature>
<name>A0ABV6YT49_UNCC1</name>
<feature type="transmembrane region" description="Helical" evidence="1">
    <location>
        <begin position="434"/>
        <end position="458"/>
    </location>
</feature>
<proteinExistence type="predicted"/>
<feature type="transmembrane region" description="Helical" evidence="1">
    <location>
        <begin position="537"/>
        <end position="570"/>
    </location>
</feature>
<comment type="caution">
    <text evidence="2">The sequence shown here is derived from an EMBL/GenBank/DDBJ whole genome shotgun (WGS) entry which is preliminary data.</text>
</comment>
<evidence type="ECO:0000313" key="2">
    <source>
        <dbReference type="EMBL" id="MFC1849385.1"/>
    </source>
</evidence>
<feature type="transmembrane region" description="Helical" evidence="1">
    <location>
        <begin position="576"/>
        <end position="598"/>
    </location>
</feature>
<evidence type="ECO:0008006" key="4">
    <source>
        <dbReference type="Google" id="ProtNLM"/>
    </source>
</evidence>
<evidence type="ECO:0000256" key="1">
    <source>
        <dbReference type="SAM" id="Phobius"/>
    </source>
</evidence>
<gene>
    <name evidence="2" type="ORF">ACFL27_04165</name>
</gene>
<keyword evidence="1" id="KW-0812">Transmembrane</keyword>
<accession>A0ABV6YT49</accession>
<organism evidence="2 3">
    <name type="scientific">candidate division CSSED10-310 bacterium</name>
    <dbReference type="NCBI Taxonomy" id="2855610"/>
    <lineage>
        <taxon>Bacteria</taxon>
        <taxon>Bacteria division CSSED10-310</taxon>
    </lineage>
</organism>
<dbReference type="EMBL" id="JBHPBY010000035">
    <property type="protein sequence ID" value="MFC1849385.1"/>
    <property type="molecule type" value="Genomic_DNA"/>
</dbReference>
<feature type="transmembrane region" description="Helical" evidence="1">
    <location>
        <begin position="29"/>
        <end position="47"/>
    </location>
</feature>
<keyword evidence="3" id="KW-1185">Reference proteome</keyword>
<feature type="transmembrane region" description="Helical" evidence="1">
    <location>
        <begin position="492"/>
        <end position="525"/>
    </location>
</feature>
<feature type="transmembrane region" description="Helical" evidence="1">
    <location>
        <begin position="273"/>
        <end position="291"/>
    </location>
</feature>
<feature type="transmembrane region" description="Helical" evidence="1">
    <location>
        <begin position="189"/>
        <end position="207"/>
    </location>
</feature>
<dbReference type="Proteomes" id="UP001594351">
    <property type="component" value="Unassembled WGS sequence"/>
</dbReference>
<feature type="transmembrane region" description="Helical" evidence="1">
    <location>
        <begin position="386"/>
        <end position="404"/>
    </location>
</feature>